<dbReference type="InterPro" id="IPR037522">
    <property type="entry name" value="HD_GYP_dom"/>
</dbReference>
<evidence type="ECO:0000259" key="1">
    <source>
        <dbReference type="PROSITE" id="PS51831"/>
    </source>
</evidence>
<dbReference type="InterPro" id="IPR003607">
    <property type="entry name" value="HD/PDEase_dom"/>
</dbReference>
<reference evidence="3 4" key="1">
    <citation type="submission" date="2016-07" db="EMBL/GenBank/DDBJ databases">
        <title>Draft genome of Scalindua rubra, obtained from a brine-seawater interface in the Red Sea, sheds light on salt adaptation in anammox bacteria.</title>
        <authorList>
            <person name="Speth D.R."/>
            <person name="Lagkouvardos I."/>
            <person name="Wang Y."/>
            <person name="Qian P.-Y."/>
            <person name="Dutilh B.E."/>
            <person name="Jetten M.S."/>
        </authorList>
    </citation>
    <scope>NUCLEOTIDE SEQUENCE [LARGE SCALE GENOMIC DNA]</scope>
    <source>
        <strain evidence="3">BSI-1</strain>
    </source>
</reference>
<protein>
    <submittedName>
        <fullName evidence="3">Uncharacterized protein</fullName>
    </submittedName>
</protein>
<feature type="domain" description="HD" evidence="1">
    <location>
        <begin position="151"/>
        <end position="274"/>
    </location>
</feature>
<dbReference type="CDD" id="cd00077">
    <property type="entry name" value="HDc"/>
    <property type="match status" value="1"/>
</dbReference>
<dbReference type="PANTHER" id="PTHR43155">
    <property type="entry name" value="CYCLIC DI-GMP PHOSPHODIESTERASE PA4108-RELATED"/>
    <property type="match status" value="1"/>
</dbReference>
<dbReference type="PATRIC" id="fig|1872076.5.peg.2840"/>
<dbReference type="PROSITE" id="PS51832">
    <property type="entry name" value="HD_GYP"/>
    <property type="match status" value="1"/>
</dbReference>
<evidence type="ECO:0000259" key="2">
    <source>
        <dbReference type="PROSITE" id="PS51832"/>
    </source>
</evidence>
<dbReference type="SMART" id="SM00471">
    <property type="entry name" value="HDc"/>
    <property type="match status" value="1"/>
</dbReference>
<evidence type="ECO:0000313" key="4">
    <source>
        <dbReference type="Proteomes" id="UP000094056"/>
    </source>
</evidence>
<dbReference type="Proteomes" id="UP000094056">
    <property type="component" value="Unassembled WGS sequence"/>
</dbReference>
<evidence type="ECO:0000313" key="3">
    <source>
        <dbReference type="EMBL" id="ODS32472.1"/>
    </source>
</evidence>
<gene>
    <name evidence="3" type="ORF">SCARUB_02416</name>
</gene>
<name>A0A1E3XA35_9BACT</name>
<dbReference type="Pfam" id="PF13487">
    <property type="entry name" value="HD_5"/>
    <property type="match status" value="1"/>
</dbReference>
<proteinExistence type="predicted"/>
<dbReference type="SUPFAM" id="SSF109604">
    <property type="entry name" value="HD-domain/PDEase-like"/>
    <property type="match status" value="1"/>
</dbReference>
<dbReference type="AlphaFoldDB" id="A0A1E3XA35"/>
<dbReference type="EMBL" id="MAYW01000061">
    <property type="protein sequence ID" value="ODS32472.1"/>
    <property type="molecule type" value="Genomic_DNA"/>
</dbReference>
<comment type="caution">
    <text evidence="3">The sequence shown here is derived from an EMBL/GenBank/DDBJ whole genome shotgun (WGS) entry which is preliminary data.</text>
</comment>
<dbReference type="PANTHER" id="PTHR43155:SF2">
    <property type="entry name" value="CYCLIC DI-GMP PHOSPHODIESTERASE PA4108"/>
    <property type="match status" value="1"/>
</dbReference>
<dbReference type="PROSITE" id="PS51831">
    <property type="entry name" value="HD"/>
    <property type="match status" value="1"/>
</dbReference>
<feature type="domain" description="HD-GYP" evidence="2">
    <location>
        <begin position="129"/>
        <end position="318"/>
    </location>
</feature>
<sequence>MMSSYLPVTLSSIQADTIIGCDIYLLVHDNGKGHYVLYCKGDTVFENGKREMLVRKNIDRLFIGENDRKKYSKYVELNLQNILYNKNIRPNERSQIIYSTATNLIQDVFEYPVLRNIERSKAFAYNMIDYIIRDEKAAYSLLKITSHDYYIYTHSVNVAAIGSLFARNIGLNEKDLKSFCTGMLLHDLGKTRISPDIINKKGKLTKDEYEEVKVHPAMGVKILKEAGNGLKDEYVIILQHHENCDGSGYPYGLKKEEIHAGAKIVRMIDTYDALSTKRSYSNALMPYDSLKKIKNEMRNIVDLNMFKRFIRFLGGYGW</sequence>
<organism evidence="3 4">
    <name type="scientific">Candidatus Scalindua rubra</name>
    <dbReference type="NCBI Taxonomy" id="1872076"/>
    <lineage>
        <taxon>Bacteria</taxon>
        <taxon>Pseudomonadati</taxon>
        <taxon>Planctomycetota</taxon>
        <taxon>Candidatus Brocadiia</taxon>
        <taxon>Candidatus Brocadiales</taxon>
        <taxon>Candidatus Scalinduaceae</taxon>
        <taxon>Candidatus Scalindua</taxon>
    </lineage>
</organism>
<accession>A0A1E3XA35</accession>
<dbReference type="InterPro" id="IPR006674">
    <property type="entry name" value="HD_domain"/>
</dbReference>
<dbReference type="Gene3D" id="1.10.3210.10">
    <property type="entry name" value="Hypothetical protein af1432"/>
    <property type="match status" value="1"/>
</dbReference>